<evidence type="ECO:0000259" key="1">
    <source>
        <dbReference type="PROSITE" id="PS51186"/>
    </source>
</evidence>
<evidence type="ECO:0000313" key="3">
    <source>
        <dbReference type="Proteomes" id="UP000309488"/>
    </source>
</evidence>
<dbReference type="PANTHER" id="PTHR43792">
    <property type="entry name" value="GNAT FAMILY, PUTATIVE (AFU_ORTHOLOGUE AFUA_3G00765)-RELATED-RELATED"/>
    <property type="match status" value="1"/>
</dbReference>
<reference evidence="2 3" key="1">
    <citation type="submission" date="2019-04" db="EMBL/GenBank/DDBJ databases">
        <title>Pedobacter sp. RP-3-22 sp. nov., isolated from Arctic soil.</title>
        <authorList>
            <person name="Dahal R.H."/>
            <person name="Kim D.-U."/>
        </authorList>
    </citation>
    <scope>NUCLEOTIDE SEQUENCE [LARGE SCALE GENOMIC DNA]</scope>
    <source>
        <strain evidence="2 3">RP-3-22</strain>
    </source>
</reference>
<dbReference type="Proteomes" id="UP000309488">
    <property type="component" value="Unassembled WGS sequence"/>
</dbReference>
<protein>
    <submittedName>
        <fullName evidence="2">GNAT family N-acetyltransferase</fullName>
    </submittedName>
</protein>
<keyword evidence="2" id="KW-0808">Transferase</keyword>
<dbReference type="PROSITE" id="PS51186">
    <property type="entry name" value="GNAT"/>
    <property type="match status" value="1"/>
</dbReference>
<name>A0A4U1CNF7_9SPHI</name>
<organism evidence="2 3">
    <name type="scientific">Pedobacter polaris</name>
    <dbReference type="NCBI Taxonomy" id="2571273"/>
    <lineage>
        <taxon>Bacteria</taxon>
        <taxon>Pseudomonadati</taxon>
        <taxon>Bacteroidota</taxon>
        <taxon>Sphingobacteriia</taxon>
        <taxon>Sphingobacteriales</taxon>
        <taxon>Sphingobacteriaceae</taxon>
        <taxon>Pedobacter</taxon>
    </lineage>
</organism>
<feature type="domain" description="N-acetyltransferase" evidence="1">
    <location>
        <begin position="10"/>
        <end position="174"/>
    </location>
</feature>
<gene>
    <name evidence="2" type="ORF">FA048_13285</name>
</gene>
<dbReference type="SUPFAM" id="SSF55729">
    <property type="entry name" value="Acyl-CoA N-acyltransferases (Nat)"/>
    <property type="match status" value="1"/>
</dbReference>
<dbReference type="EMBL" id="SWBR01000003">
    <property type="protein sequence ID" value="TKC08128.1"/>
    <property type="molecule type" value="Genomic_DNA"/>
</dbReference>
<dbReference type="InterPro" id="IPR016181">
    <property type="entry name" value="Acyl_CoA_acyltransferase"/>
</dbReference>
<dbReference type="Gene3D" id="3.40.630.30">
    <property type="match status" value="1"/>
</dbReference>
<evidence type="ECO:0000313" key="2">
    <source>
        <dbReference type="EMBL" id="TKC08128.1"/>
    </source>
</evidence>
<accession>A0A4U1CNF7</accession>
<dbReference type="RefSeq" id="WP_136841787.1">
    <property type="nucleotide sequence ID" value="NZ_SWBR01000003.1"/>
</dbReference>
<dbReference type="GO" id="GO:0016747">
    <property type="term" value="F:acyltransferase activity, transferring groups other than amino-acyl groups"/>
    <property type="evidence" value="ECO:0007669"/>
    <property type="project" value="InterPro"/>
</dbReference>
<keyword evidence="3" id="KW-1185">Reference proteome</keyword>
<comment type="caution">
    <text evidence="2">The sequence shown here is derived from an EMBL/GenBank/DDBJ whole genome shotgun (WGS) entry which is preliminary data.</text>
</comment>
<sequence length="175" mass="20275">MQFYLESERLILRALRTEDVNGMFELNSNPEVQKYVGNQPITTLAQAKENIEFIQKQYLENGVGRLAVIEKESGEFLGWGGLKLIIEEMNGHQNFYELGYRFLPKHWGKGFATDVVKISIKYAFELLKLDVIYAITDIRNGASKHILEKVGFKFIEIFDYKGQPHNWLMLQNPSL</sequence>
<dbReference type="Pfam" id="PF13302">
    <property type="entry name" value="Acetyltransf_3"/>
    <property type="match status" value="1"/>
</dbReference>
<dbReference type="AlphaFoldDB" id="A0A4U1CNF7"/>
<proteinExistence type="predicted"/>
<dbReference type="OrthoDB" id="9788916at2"/>
<dbReference type="InterPro" id="IPR000182">
    <property type="entry name" value="GNAT_dom"/>
</dbReference>
<dbReference type="InterPro" id="IPR051531">
    <property type="entry name" value="N-acetyltransferase"/>
</dbReference>
<dbReference type="PANTHER" id="PTHR43792:SF16">
    <property type="entry name" value="N-ACETYLTRANSFERASE DOMAIN-CONTAINING PROTEIN"/>
    <property type="match status" value="1"/>
</dbReference>